<dbReference type="SMART" id="SM00448">
    <property type="entry name" value="REC"/>
    <property type="match status" value="1"/>
</dbReference>
<feature type="domain" description="OmpR/PhoB-type" evidence="10">
    <location>
        <begin position="129"/>
        <end position="227"/>
    </location>
</feature>
<dbReference type="PANTHER" id="PTHR48111:SF40">
    <property type="entry name" value="PHOSPHATE REGULON TRANSCRIPTIONAL REGULATORY PROTEIN PHOB"/>
    <property type="match status" value="1"/>
</dbReference>
<dbReference type="Pfam" id="PF00486">
    <property type="entry name" value="Trans_reg_C"/>
    <property type="match status" value="1"/>
</dbReference>
<dbReference type="PROSITE" id="PS51755">
    <property type="entry name" value="OMPR_PHOB"/>
    <property type="match status" value="1"/>
</dbReference>
<evidence type="ECO:0000313" key="12">
    <source>
        <dbReference type="Proteomes" id="UP000182762"/>
    </source>
</evidence>
<dbReference type="EMBL" id="FOXX01000011">
    <property type="protein sequence ID" value="SFQ81905.1"/>
    <property type="molecule type" value="Genomic_DNA"/>
</dbReference>
<keyword evidence="2 7" id="KW-0597">Phosphoprotein</keyword>
<evidence type="ECO:0000256" key="8">
    <source>
        <dbReference type="PROSITE-ProRule" id="PRU01091"/>
    </source>
</evidence>
<protein>
    <submittedName>
        <fullName evidence="11">DNA-binding response regulator, OmpR family, contains REC and winged-helix (WHTH) domain</fullName>
    </submittedName>
</protein>
<organism evidence="11 12">
    <name type="scientific">Priestia endophytica DSM 13796</name>
    <dbReference type="NCBI Taxonomy" id="1121089"/>
    <lineage>
        <taxon>Bacteria</taxon>
        <taxon>Bacillati</taxon>
        <taxon>Bacillota</taxon>
        <taxon>Bacilli</taxon>
        <taxon>Bacillales</taxon>
        <taxon>Bacillaceae</taxon>
        <taxon>Priestia</taxon>
    </lineage>
</organism>
<dbReference type="SMART" id="SM00862">
    <property type="entry name" value="Trans_reg_C"/>
    <property type="match status" value="1"/>
</dbReference>
<evidence type="ECO:0000256" key="2">
    <source>
        <dbReference type="ARBA" id="ARBA00022553"/>
    </source>
</evidence>
<dbReference type="InterPro" id="IPR001789">
    <property type="entry name" value="Sig_transdc_resp-reg_receiver"/>
</dbReference>
<dbReference type="InterPro" id="IPR036388">
    <property type="entry name" value="WH-like_DNA-bd_sf"/>
</dbReference>
<dbReference type="SUPFAM" id="SSF52172">
    <property type="entry name" value="CheY-like"/>
    <property type="match status" value="1"/>
</dbReference>
<dbReference type="GO" id="GO:0003677">
    <property type="term" value="F:DNA binding"/>
    <property type="evidence" value="ECO:0007669"/>
    <property type="project" value="UniProtKB-KW"/>
</dbReference>
<feature type="domain" description="Response regulatory" evidence="9">
    <location>
        <begin position="7"/>
        <end position="122"/>
    </location>
</feature>
<keyword evidence="12" id="KW-1185">Reference proteome</keyword>
<dbReference type="InterPro" id="IPR039420">
    <property type="entry name" value="WalR-like"/>
</dbReference>
<feature type="DNA-binding region" description="OmpR/PhoB-type" evidence="8">
    <location>
        <begin position="129"/>
        <end position="227"/>
    </location>
</feature>
<dbReference type="Gene3D" id="6.10.250.690">
    <property type="match status" value="1"/>
</dbReference>
<evidence type="ECO:0000256" key="3">
    <source>
        <dbReference type="ARBA" id="ARBA00023012"/>
    </source>
</evidence>
<dbReference type="CDD" id="cd00383">
    <property type="entry name" value="trans_reg_C"/>
    <property type="match status" value="1"/>
</dbReference>
<keyword evidence="3" id="KW-0902">Two-component regulatory system</keyword>
<keyword evidence="5 8" id="KW-0238">DNA-binding</keyword>
<dbReference type="InterPro" id="IPR001867">
    <property type="entry name" value="OmpR/PhoB-type_DNA-bd"/>
</dbReference>
<dbReference type="Gene3D" id="3.40.50.2300">
    <property type="match status" value="1"/>
</dbReference>
<dbReference type="PANTHER" id="PTHR48111">
    <property type="entry name" value="REGULATOR OF RPOS"/>
    <property type="match status" value="1"/>
</dbReference>
<comment type="caution">
    <text evidence="11">The sequence shown here is derived from an EMBL/GenBank/DDBJ whole genome shotgun (WGS) entry which is preliminary data.</text>
</comment>
<proteinExistence type="predicted"/>
<evidence type="ECO:0000256" key="1">
    <source>
        <dbReference type="ARBA" id="ARBA00004496"/>
    </source>
</evidence>
<evidence type="ECO:0000256" key="7">
    <source>
        <dbReference type="PROSITE-ProRule" id="PRU00169"/>
    </source>
</evidence>
<dbReference type="Pfam" id="PF00072">
    <property type="entry name" value="Response_reg"/>
    <property type="match status" value="1"/>
</dbReference>
<dbReference type="PROSITE" id="PS50110">
    <property type="entry name" value="RESPONSE_REGULATORY"/>
    <property type="match status" value="1"/>
</dbReference>
<evidence type="ECO:0000259" key="9">
    <source>
        <dbReference type="PROSITE" id="PS50110"/>
    </source>
</evidence>
<evidence type="ECO:0000256" key="4">
    <source>
        <dbReference type="ARBA" id="ARBA00023015"/>
    </source>
</evidence>
<dbReference type="InterPro" id="IPR011006">
    <property type="entry name" value="CheY-like_superfamily"/>
</dbReference>
<dbReference type="Gene3D" id="1.10.10.10">
    <property type="entry name" value="Winged helix-like DNA-binding domain superfamily/Winged helix DNA-binding domain"/>
    <property type="match status" value="1"/>
</dbReference>
<evidence type="ECO:0000256" key="6">
    <source>
        <dbReference type="ARBA" id="ARBA00023163"/>
    </source>
</evidence>
<dbReference type="InterPro" id="IPR016032">
    <property type="entry name" value="Sig_transdc_resp-reg_C-effctor"/>
</dbReference>
<dbReference type="SUPFAM" id="SSF46894">
    <property type="entry name" value="C-terminal effector domain of the bipartite response regulators"/>
    <property type="match status" value="1"/>
</dbReference>
<dbReference type="GeneID" id="93712363"/>
<sequence>MSIRGQSILIVEDDPNILEIIKHYLVFHGYDVWGAQSGEEARKMFLEIDPCFVILDLMLPGESGESICRWIRKDMQSNVPLIMVTAKAAEDERIRGLQMGADDYVVKPFSAKELVARVETVLRRTENRCNKITYQGITLKPNKFEVKVNTEVIDLTHHEFQLLYYLMRNPDQILSREQILNELYSTQEKFVSYRTVDVHISKIREKLGAEKGNLIETVRGVGYRFVAY</sequence>
<reference evidence="11 12" key="1">
    <citation type="submission" date="2016-10" db="EMBL/GenBank/DDBJ databases">
        <authorList>
            <person name="Varghese N."/>
            <person name="Submissions S."/>
        </authorList>
    </citation>
    <scope>NUCLEOTIDE SEQUENCE [LARGE SCALE GENOMIC DNA]</scope>
    <source>
        <strain evidence="11 12">DSM 13796</strain>
    </source>
</reference>
<name>A0A1I6BLV6_9BACI</name>
<keyword evidence="4" id="KW-0805">Transcription regulation</keyword>
<dbReference type="GeneID" id="93703401"/>
<keyword evidence="6" id="KW-0804">Transcription</keyword>
<feature type="modified residue" description="4-aspartylphosphate" evidence="7">
    <location>
        <position position="56"/>
    </location>
</feature>
<dbReference type="CDD" id="cd17574">
    <property type="entry name" value="REC_OmpR"/>
    <property type="match status" value="1"/>
</dbReference>
<evidence type="ECO:0000313" key="11">
    <source>
        <dbReference type="EMBL" id="SFQ81905.1"/>
    </source>
</evidence>
<gene>
    <name evidence="11" type="ORF">SAMN02745910_03784</name>
</gene>
<dbReference type="Proteomes" id="UP000182762">
    <property type="component" value="Unassembled WGS sequence"/>
</dbReference>
<dbReference type="RefSeq" id="WP_019390812.1">
    <property type="nucleotide sequence ID" value="NZ_FOXX01000011.1"/>
</dbReference>
<accession>A0A1I6BLV6</accession>
<evidence type="ECO:0000256" key="5">
    <source>
        <dbReference type="ARBA" id="ARBA00023125"/>
    </source>
</evidence>
<comment type="subcellular location">
    <subcellularLocation>
        <location evidence="1">Cytoplasm</location>
    </subcellularLocation>
</comment>
<evidence type="ECO:0000259" key="10">
    <source>
        <dbReference type="PROSITE" id="PS51755"/>
    </source>
</evidence>